<feature type="region of interest" description="Disordered" evidence="1">
    <location>
        <begin position="85"/>
        <end position="125"/>
    </location>
</feature>
<reference evidence="2" key="1">
    <citation type="submission" date="2020-08" db="EMBL/GenBank/DDBJ databases">
        <title>Multicomponent nature underlies the extraordinary mechanical properties of spider dragline silk.</title>
        <authorList>
            <person name="Kono N."/>
            <person name="Nakamura H."/>
            <person name="Mori M."/>
            <person name="Yoshida Y."/>
            <person name="Ohtoshi R."/>
            <person name="Malay A.D."/>
            <person name="Moran D.A.P."/>
            <person name="Tomita M."/>
            <person name="Numata K."/>
            <person name="Arakawa K."/>
        </authorList>
    </citation>
    <scope>NUCLEOTIDE SEQUENCE</scope>
</reference>
<organism evidence="2 3">
    <name type="scientific">Trichonephila inaurata madagascariensis</name>
    <dbReference type="NCBI Taxonomy" id="2747483"/>
    <lineage>
        <taxon>Eukaryota</taxon>
        <taxon>Metazoa</taxon>
        <taxon>Ecdysozoa</taxon>
        <taxon>Arthropoda</taxon>
        <taxon>Chelicerata</taxon>
        <taxon>Arachnida</taxon>
        <taxon>Araneae</taxon>
        <taxon>Araneomorphae</taxon>
        <taxon>Entelegynae</taxon>
        <taxon>Araneoidea</taxon>
        <taxon>Nephilidae</taxon>
        <taxon>Trichonephila</taxon>
        <taxon>Trichonephila inaurata</taxon>
    </lineage>
</organism>
<gene>
    <name evidence="2" type="ORF">TNIN_324791</name>
</gene>
<protein>
    <submittedName>
        <fullName evidence="2">Uncharacterized protein</fullName>
    </submittedName>
</protein>
<comment type="caution">
    <text evidence="2">The sequence shown here is derived from an EMBL/GenBank/DDBJ whole genome shotgun (WGS) entry which is preliminary data.</text>
</comment>
<accession>A0A8X6XNH8</accession>
<name>A0A8X6XNH8_9ARAC</name>
<evidence type="ECO:0000313" key="2">
    <source>
        <dbReference type="EMBL" id="GFY57247.1"/>
    </source>
</evidence>
<feature type="compositionally biased region" description="Basic residues" evidence="1">
    <location>
        <begin position="87"/>
        <end position="101"/>
    </location>
</feature>
<keyword evidence="3" id="KW-1185">Reference proteome</keyword>
<evidence type="ECO:0000256" key="1">
    <source>
        <dbReference type="SAM" id="MobiDB-lite"/>
    </source>
</evidence>
<sequence length="140" mass="16672">MNTSRTSNRRNRKDKWSRNFERQKNNILNDLETLIDVLPFVGKKIPAPTRLFQSPGGLSRSDCAKKIHETNVPKPKDMFLKKETKLKSRLRRMSKKKRNLKRSYLAQRRDSRNRNRTKKASRKREKRCVSVFISLIRMDA</sequence>
<proteinExistence type="predicted"/>
<dbReference type="EMBL" id="BMAV01011392">
    <property type="protein sequence ID" value="GFY57247.1"/>
    <property type="molecule type" value="Genomic_DNA"/>
</dbReference>
<dbReference type="AlphaFoldDB" id="A0A8X6XNH8"/>
<evidence type="ECO:0000313" key="3">
    <source>
        <dbReference type="Proteomes" id="UP000886998"/>
    </source>
</evidence>
<feature type="compositionally biased region" description="Basic residues" evidence="1">
    <location>
        <begin position="114"/>
        <end position="125"/>
    </location>
</feature>
<dbReference type="Proteomes" id="UP000886998">
    <property type="component" value="Unassembled WGS sequence"/>
</dbReference>